<comment type="caution">
    <text evidence="2">The sequence shown here is derived from an EMBL/GenBank/DDBJ whole genome shotgun (WGS) entry which is preliminary data.</text>
</comment>
<feature type="compositionally biased region" description="Acidic residues" evidence="1">
    <location>
        <begin position="234"/>
        <end position="244"/>
    </location>
</feature>
<reference evidence="2 3" key="1">
    <citation type="journal article" date="2017" name="Nat. Ecol. Evol.">
        <title>Scallop genome provides insights into evolution of bilaterian karyotype and development.</title>
        <authorList>
            <person name="Wang S."/>
            <person name="Zhang J."/>
            <person name="Jiao W."/>
            <person name="Li J."/>
            <person name="Xun X."/>
            <person name="Sun Y."/>
            <person name="Guo X."/>
            <person name="Huan P."/>
            <person name="Dong B."/>
            <person name="Zhang L."/>
            <person name="Hu X."/>
            <person name="Sun X."/>
            <person name="Wang J."/>
            <person name="Zhao C."/>
            <person name="Wang Y."/>
            <person name="Wang D."/>
            <person name="Huang X."/>
            <person name="Wang R."/>
            <person name="Lv J."/>
            <person name="Li Y."/>
            <person name="Zhang Z."/>
            <person name="Liu B."/>
            <person name="Lu W."/>
            <person name="Hui Y."/>
            <person name="Liang J."/>
            <person name="Zhou Z."/>
            <person name="Hou R."/>
            <person name="Li X."/>
            <person name="Liu Y."/>
            <person name="Li H."/>
            <person name="Ning X."/>
            <person name="Lin Y."/>
            <person name="Zhao L."/>
            <person name="Xing Q."/>
            <person name="Dou J."/>
            <person name="Li Y."/>
            <person name="Mao J."/>
            <person name="Guo H."/>
            <person name="Dou H."/>
            <person name="Li T."/>
            <person name="Mu C."/>
            <person name="Jiang W."/>
            <person name="Fu Q."/>
            <person name="Fu X."/>
            <person name="Miao Y."/>
            <person name="Liu J."/>
            <person name="Yu Q."/>
            <person name="Li R."/>
            <person name="Liao H."/>
            <person name="Li X."/>
            <person name="Kong Y."/>
            <person name="Jiang Z."/>
            <person name="Chourrout D."/>
            <person name="Li R."/>
            <person name="Bao Z."/>
        </authorList>
    </citation>
    <scope>NUCLEOTIDE SEQUENCE [LARGE SCALE GENOMIC DNA]</scope>
    <source>
        <strain evidence="2 3">PY_sf001</strain>
    </source>
</reference>
<sequence length="263" mass="29925">MLLYAYKNRNTNWKEAENREITSTLQPIEIKLMERLDLVEIVGKRNRKVPVLLAEDMRNAIDILVAKRADVGVPKNNKYLFAAPSTENGYLRGWDALNVVTRKAGLKKAELLTFTNLRKYVATVYQVIGLGSNNELKWLANHMEHTITVHRQFYRLQEQTLELAKVSKLLVAVDNGTCHKYAGKSLDQITLEELPDARCNDEDVDDNENSSNASLDSVNQKESSDAELMFNDTDCSDENSEDSDVAEKRKKKSGRRSSVQMRD</sequence>
<gene>
    <name evidence="2" type="ORF">KP79_PYT26191</name>
</gene>
<feature type="region of interest" description="Disordered" evidence="1">
    <location>
        <begin position="201"/>
        <end position="263"/>
    </location>
</feature>
<evidence type="ECO:0000313" key="2">
    <source>
        <dbReference type="EMBL" id="OWF47266.1"/>
    </source>
</evidence>
<dbReference type="STRING" id="6573.A0A210QEU1"/>
<dbReference type="Proteomes" id="UP000242188">
    <property type="component" value="Unassembled WGS sequence"/>
</dbReference>
<protein>
    <submittedName>
        <fullName evidence="2">Uncharacterized protein</fullName>
    </submittedName>
</protein>
<name>A0A210QEU1_MIZYE</name>
<dbReference type="AlphaFoldDB" id="A0A210QEU1"/>
<dbReference type="OrthoDB" id="10059338at2759"/>
<proteinExistence type="predicted"/>
<dbReference type="EMBL" id="NEDP02003959">
    <property type="protein sequence ID" value="OWF47266.1"/>
    <property type="molecule type" value="Genomic_DNA"/>
</dbReference>
<organism evidence="2 3">
    <name type="scientific">Mizuhopecten yessoensis</name>
    <name type="common">Japanese scallop</name>
    <name type="synonym">Patinopecten yessoensis</name>
    <dbReference type="NCBI Taxonomy" id="6573"/>
    <lineage>
        <taxon>Eukaryota</taxon>
        <taxon>Metazoa</taxon>
        <taxon>Spiralia</taxon>
        <taxon>Lophotrochozoa</taxon>
        <taxon>Mollusca</taxon>
        <taxon>Bivalvia</taxon>
        <taxon>Autobranchia</taxon>
        <taxon>Pteriomorphia</taxon>
        <taxon>Pectinida</taxon>
        <taxon>Pectinoidea</taxon>
        <taxon>Pectinidae</taxon>
        <taxon>Mizuhopecten</taxon>
    </lineage>
</organism>
<accession>A0A210QEU1</accession>
<evidence type="ECO:0000256" key="1">
    <source>
        <dbReference type="SAM" id="MobiDB-lite"/>
    </source>
</evidence>
<dbReference type="PANTHER" id="PTHR33480:SF1">
    <property type="entry name" value="TYR RECOMBINASE DOMAIN-CONTAINING PROTEIN"/>
    <property type="match status" value="1"/>
</dbReference>
<keyword evidence="3" id="KW-1185">Reference proteome</keyword>
<evidence type="ECO:0000313" key="3">
    <source>
        <dbReference type="Proteomes" id="UP000242188"/>
    </source>
</evidence>
<dbReference type="PANTHER" id="PTHR33480">
    <property type="entry name" value="SET DOMAIN-CONTAINING PROTEIN-RELATED"/>
    <property type="match status" value="1"/>
</dbReference>